<dbReference type="AlphaFoldDB" id="A0A9P5NM69"/>
<feature type="transmembrane region" description="Helical" evidence="1">
    <location>
        <begin position="83"/>
        <end position="105"/>
    </location>
</feature>
<dbReference type="OrthoDB" id="3056635at2759"/>
<feature type="transmembrane region" description="Helical" evidence="1">
    <location>
        <begin position="12"/>
        <end position="30"/>
    </location>
</feature>
<evidence type="ECO:0000313" key="3">
    <source>
        <dbReference type="Proteomes" id="UP000724874"/>
    </source>
</evidence>
<keyword evidence="1" id="KW-0812">Transmembrane</keyword>
<comment type="caution">
    <text evidence="2">The sequence shown here is derived from an EMBL/GenBank/DDBJ whole genome shotgun (WGS) entry which is preliminary data.</text>
</comment>
<evidence type="ECO:0000256" key="1">
    <source>
        <dbReference type="SAM" id="Phobius"/>
    </source>
</evidence>
<sequence>MGNMFVSSGVYSIALFFVSLLMQVTIYVHYKKPKDVRFSAGMHYNLAKFEGILNFGMDPFYALFSRPTFRYNAEPCPDNIRPIVYPILIGLTILGAFSNITSAYITYKSAKRTRGTEMVLNPDYRVPAWMLAGTEESQGHSEGHIRL</sequence>
<name>A0A9P5NM69_GYMJU</name>
<keyword evidence="1" id="KW-1133">Transmembrane helix</keyword>
<reference evidence="2" key="1">
    <citation type="submission" date="2020-11" db="EMBL/GenBank/DDBJ databases">
        <authorList>
            <consortium name="DOE Joint Genome Institute"/>
            <person name="Ahrendt S."/>
            <person name="Riley R."/>
            <person name="Andreopoulos W."/>
            <person name="LaButti K."/>
            <person name="Pangilinan J."/>
            <person name="Ruiz-duenas F.J."/>
            <person name="Barrasa J.M."/>
            <person name="Sanchez-Garcia M."/>
            <person name="Camarero S."/>
            <person name="Miyauchi S."/>
            <person name="Serrano A."/>
            <person name="Linde D."/>
            <person name="Babiker R."/>
            <person name="Drula E."/>
            <person name="Ayuso-Fernandez I."/>
            <person name="Pacheco R."/>
            <person name="Padilla G."/>
            <person name="Ferreira P."/>
            <person name="Barriuso J."/>
            <person name="Kellner H."/>
            <person name="Castanera R."/>
            <person name="Alfaro M."/>
            <person name="Ramirez L."/>
            <person name="Pisabarro A.G."/>
            <person name="Kuo A."/>
            <person name="Tritt A."/>
            <person name="Lipzen A."/>
            <person name="He G."/>
            <person name="Yan M."/>
            <person name="Ng V."/>
            <person name="Cullen D."/>
            <person name="Martin F."/>
            <person name="Rosso M.-N."/>
            <person name="Henrissat B."/>
            <person name="Hibbett D."/>
            <person name="Martinez A.T."/>
            <person name="Grigoriev I.V."/>
        </authorList>
    </citation>
    <scope>NUCLEOTIDE SEQUENCE</scope>
    <source>
        <strain evidence="2">AH 44721</strain>
    </source>
</reference>
<dbReference type="EMBL" id="JADNYJ010000056">
    <property type="protein sequence ID" value="KAF8898009.1"/>
    <property type="molecule type" value="Genomic_DNA"/>
</dbReference>
<proteinExistence type="predicted"/>
<dbReference type="Proteomes" id="UP000724874">
    <property type="component" value="Unassembled WGS sequence"/>
</dbReference>
<accession>A0A9P5NM69</accession>
<organism evidence="2 3">
    <name type="scientific">Gymnopilus junonius</name>
    <name type="common">Spectacular rustgill mushroom</name>
    <name type="synonym">Gymnopilus spectabilis subsp. junonius</name>
    <dbReference type="NCBI Taxonomy" id="109634"/>
    <lineage>
        <taxon>Eukaryota</taxon>
        <taxon>Fungi</taxon>
        <taxon>Dikarya</taxon>
        <taxon>Basidiomycota</taxon>
        <taxon>Agaricomycotina</taxon>
        <taxon>Agaricomycetes</taxon>
        <taxon>Agaricomycetidae</taxon>
        <taxon>Agaricales</taxon>
        <taxon>Agaricineae</taxon>
        <taxon>Hymenogastraceae</taxon>
        <taxon>Gymnopilus</taxon>
    </lineage>
</organism>
<keyword evidence="1" id="KW-0472">Membrane</keyword>
<keyword evidence="3" id="KW-1185">Reference proteome</keyword>
<gene>
    <name evidence="2" type="ORF">CPB84DRAFT_1781132</name>
</gene>
<protein>
    <submittedName>
        <fullName evidence="2">Uncharacterized protein</fullName>
    </submittedName>
</protein>
<evidence type="ECO:0000313" key="2">
    <source>
        <dbReference type="EMBL" id="KAF8898009.1"/>
    </source>
</evidence>